<reference evidence="2 3" key="1">
    <citation type="submission" date="2016-07" db="EMBL/GenBank/DDBJ databases">
        <title>Pervasive Adenine N6-methylation of Active Genes in Fungi.</title>
        <authorList>
            <consortium name="DOE Joint Genome Institute"/>
            <person name="Mondo S.J."/>
            <person name="Dannebaum R.O."/>
            <person name="Kuo R.C."/>
            <person name="Labutti K."/>
            <person name="Haridas S."/>
            <person name="Kuo A."/>
            <person name="Salamov A."/>
            <person name="Ahrendt S.R."/>
            <person name="Lipzen A."/>
            <person name="Sullivan W."/>
            <person name="Andreopoulos W.B."/>
            <person name="Clum A."/>
            <person name="Lindquist E."/>
            <person name="Daum C."/>
            <person name="Ramamoorthy G.K."/>
            <person name="Gryganskyi A."/>
            <person name="Culley D."/>
            <person name="Magnuson J.K."/>
            <person name="James T.Y."/>
            <person name="O'Malley M.A."/>
            <person name="Stajich J.E."/>
            <person name="Spatafora J.W."/>
            <person name="Visel A."/>
            <person name="Grigoriev I.V."/>
        </authorList>
    </citation>
    <scope>NUCLEOTIDE SEQUENCE [LARGE SCALE GENOMIC DNA]</scope>
    <source>
        <strain evidence="2 3">NRRL 1336</strain>
    </source>
</reference>
<name>A0A1X2HKF0_9FUNG</name>
<accession>A0A1X2HKF0</accession>
<proteinExistence type="predicted"/>
<dbReference type="GO" id="GO:0016491">
    <property type="term" value="F:oxidoreductase activity"/>
    <property type="evidence" value="ECO:0007669"/>
    <property type="project" value="UniProtKB-KW"/>
</dbReference>
<dbReference type="SUPFAM" id="SSF51735">
    <property type="entry name" value="NAD(P)-binding Rossmann-fold domains"/>
    <property type="match status" value="1"/>
</dbReference>
<dbReference type="InterPro" id="IPR036291">
    <property type="entry name" value="NAD(P)-bd_dom_sf"/>
</dbReference>
<keyword evidence="1" id="KW-0560">Oxidoreductase</keyword>
<comment type="caution">
    <text evidence="2">The sequence shown here is derived from an EMBL/GenBank/DDBJ whole genome shotgun (WGS) entry which is preliminary data.</text>
</comment>
<dbReference type="Proteomes" id="UP000193560">
    <property type="component" value="Unassembled WGS sequence"/>
</dbReference>
<evidence type="ECO:0000313" key="2">
    <source>
        <dbReference type="EMBL" id="ORY99482.1"/>
    </source>
</evidence>
<dbReference type="STRING" id="90262.A0A1X2HKF0"/>
<evidence type="ECO:0000256" key="1">
    <source>
        <dbReference type="ARBA" id="ARBA00023002"/>
    </source>
</evidence>
<organism evidence="2 3">
    <name type="scientific">Absidia repens</name>
    <dbReference type="NCBI Taxonomy" id="90262"/>
    <lineage>
        <taxon>Eukaryota</taxon>
        <taxon>Fungi</taxon>
        <taxon>Fungi incertae sedis</taxon>
        <taxon>Mucoromycota</taxon>
        <taxon>Mucoromycotina</taxon>
        <taxon>Mucoromycetes</taxon>
        <taxon>Mucorales</taxon>
        <taxon>Cunninghamellaceae</taxon>
        <taxon>Absidia</taxon>
    </lineage>
</organism>
<dbReference type="Pfam" id="PF00106">
    <property type="entry name" value="adh_short"/>
    <property type="match status" value="1"/>
</dbReference>
<dbReference type="EMBL" id="MCGE01000062">
    <property type="protein sequence ID" value="ORY99482.1"/>
    <property type="molecule type" value="Genomic_DNA"/>
</dbReference>
<dbReference type="PRINTS" id="PR00081">
    <property type="entry name" value="GDHRDH"/>
</dbReference>
<dbReference type="PANTHER" id="PTHR43658:SF8">
    <property type="entry name" value="17-BETA-HYDROXYSTEROID DEHYDROGENASE 14-RELATED"/>
    <property type="match status" value="1"/>
</dbReference>
<dbReference type="AlphaFoldDB" id="A0A1X2HKF0"/>
<evidence type="ECO:0000313" key="3">
    <source>
        <dbReference type="Proteomes" id="UP000193560"/>
    </source>
</evidence>
<dbReference type="PANTHER" id="PTHR43658">
    <property type="entry name" value="SHORT-CHAIN DEHYDROGENASE/REDUCTASE"/>
    <property type="match status" value="1"/>
</dbReference>
<keyword evidence="3" id="KW-1185">Reference proteome</keyword>
<dbReference type="InterPro" id="IPR002347">
    <property type="entry name" value="SDR_fam"/>
</dbReference>
<dbReference type="OrthoDB" id="3819888at2759"/>
<protein>
    <recommendedName>
        <fullName evidence="4">3-hydroxyacyl-CoA dehydrogenase</fullName>
    </recommendedName>
</protein>
<dbReference type="Gene3D" id="3.40.50.720">
    <property type="entry name" value="NAD(P)-binding Rossmann-like Domain"/>
    <property type="match status" value="1"/>
</dbReference>
<evidence type="ECO:0008006" key="4">
    <source>
        <dbReference type="Google" id="ProtNLM"/>
    </source>
</evidence>
<sequence length="255" mass="27241">MKIENRLYIVTGGASGLGKQTVKSLVALRGYVGIIDINIEAGNELMKELDEKHAYFPGKADVTSEAQIENALEKIMTHYKDCPLGGAILCSGVVLPPSHIKGYGPENKLTSYQQFKHIIDINLLGTYNVAQKVGDLLLKNQPFGDDGERGIIITTSSIIGLDGAIVGYGTSKAAVAGLALPLARELSEFGIRSISIAPGPFDTPILDTGTDMKAPPCLFPSRYGQPNEFSDTVIHAIINPMFNGSVIRLDGGLRA</sequence>
<gene>
    <name evidence="2" type="ORF">BCR42DRAFT_476528</name>
</gene>